<keyword evidence="1" id="KW-1185">Reference proteome</keyword>
<dbReference type="GO" id="GO:0004721">
    <property type="term" value="F:phosphoprotein phosphatase activity"/>
    <property type="evidence" value="ECO:0007669"/>
    <property type="project" value="InterPro"/>
</dbReference>
<dbReference type="GO" id="GO:0043622">
    <property type="term" value="P:cortical microtubule organization"/>
    <property type="evidence" value="ECO:0007669"/>
    <property type="project" value="InterPro"/>
</dbReference>
<accession>A0AB40BZP5</accession>
<dbReference type="PANTHER" id="PTHR47100:SF5">
    <property type="entry name" value="DUAL SPECIFICITY PROTEIN PHOSPHATASE PHS1"/>
    <property type="match status" value="1"/>
</dbReference>
<dbReference type="PANTHER" id="PTHR47100">
    <property type="entry name" value="DUAL SPECIFICITY PROTEIN PHOSPHATASE PHS1"/>
    <property type="match status" value="1"/>
</dbReference>
<organism evidence="1 2">
    <name type="scientific">Dioscorea cayennensis subsp. rotundata</name>
    <name type="common">White Guinea yam</name>
    <name type="synonym">Dioscorea rotundata</name>
    <dbReference type="NCBI Taxonomy" id="55577"/>
    <lineage>
        <taxon>Eukaryota</taxon>
        <taxon>Viridiplantae</taxon>
        <taxon>Streptophyta</taxon>
        <taxon>Embryophyta</taxon>
        <taxon>Tracheophyta</taxon>
        <taxon>Spermatophyta</taxon>
        <taxon>Magnoliopsida</taxon>
        <taxon>Liliopsida</taxon>
        <taxon>Dioscoreales</taxon>
        <taxon>Dioscoreaceae</taxon>
        <taxon>Dioscorea</taxon>
    </lineage>
</organism>
<gene>
    <name evidence="2" type="primary">LOC120270023</name>
</gene>
<sequence length="74" mass="8155">MLDIESESSSCDALSSLHHTKYTTNANHSEDELNKSLEVTVNSGGVVFYALFNNMSRDDLLQNEAVVVIKFSTS</sequence>
<name>A0AB40BZP5_DIOCR</name>
<reference evidence="2" key="1">
    <citation type="submission" date="2025-08" db="UniProtKB">
        <authorList>
            <consortium name="RefSeq"/>
        </authorList>
    </citation>
    <scope>IDENTIFICATION</scope>
</reference>
<dbReference type="GO" id="GO:0009737">
    <property type="term" value="P:response to abscisic acid"/>
    <property type="evidence" value="ECO:0007669"/>
    <property type="project" value="InterPro"/>
</dbReference>
<evidence type="ECO:0000313" key="1">
    <source>
        <dbReference type="Proteomes" id="UP001515500"/>
    </source>
</evidence>
<evidence type="ECO:0000313" key="2">
    <source>
        <dbReference type="RefSeq" id="XP_039132964.1"/>
    </source>
</evidence>
<dbReference type="AlphaFoldDB" id="A0AB40BZP5"/>
<dbReference type="RefSeq" id="XP_039132964.1">
    <property type="nucleotide sequence ID" value="XM_039277030.1"/>
</dbReference>
<protein>
    <submittedName>
        <fullName evidence="2">Dual specificity protein phosphatase PHS1-like</fullName>
    </submittedName>
</protein>
<proteinExistence type="predicted"/>
<dbReference type="Proteomes" id="UP001515500">
    <property type="component" value="Chromosome 10"/>
</dbReference>
<dbReference type="InterPro" id="IPR035010">
    <property type="entry name" value="PHS1"/>
</dbReference>
<dbReference type="GeneID" id="120270023"/>